<dbReference type="Proteomes" id="UP000248806">
    <property type="component" value="Unassembled WGS sequence"/>
</dbReference>
<proteinExistence type="predicted"/>
<protein>
    <submittedName>
        <fullName evidence="1">Uncharacterized protein</fullName>
    </submittedName>
</protein>
<gene>
    <name evidence="1" type="ORF">EI42_05971</name>
</gene>
<accession>A0A326TT14</accession>
<organism evidence="1 2">
    <name type="scientific">Thermosporothrix hazakensis</name>
    <dbReference type="NCBI Taxonomy" id="644383"/>
    <lineage>
        <taxon>Bacteria</taxon>
        <taxon>Bacillati</taxon>
        <taxon>Chloroflexota</taxon>
        <taxon>Ktedonobacteria</taxon>
        <taxon>Ktedonobacterales</taxon>
        <taxon>Thermosporotrichaceae</taxon>
        <taxon>Thermosporothrix</taxon>
    </lineage>
</organism>
<dbReference type="RefSeq" id="WP_111326192.1">
    <property type="nucleotide sequence ID" value="NZ_BIFX01000001.1"/>
</dbReference>
<dbReference type="AlphaFoldDB" id="A0A326TT14"/>
<evidence type="ECO:0000313" key="2">
    <source>
        <dbReference type="Proteomes" id="UP000248806"/>
    </source>
</evidence>
<name>A0A326TT14_THEHA</name>
<keyword evidence="2" id="KW-1185">Reference proteome</keyword>
<sequence length="115" mass="13188">MEDNRQGDNSLTDNRLTLEQWRMKARWSVSDLARAAEIDYRTAAAAEIPDRPVRDVIISKIIGALQERFKRYPEYAEGLKIPEFPKDIKDIVIYDASIHRAPRGSKKKLSSSQEA</sequence>
<dbReference type="OrthoDB" id="9981526at2"/>
<evidence type="ECO:0000313" key="1">
    <source>
        <dbReference type="EMBL" id="PZW19662.1"/>
    </source>
</evidence>
<reference evidence="1 2" key="1">
    <citation type="submission" date="2018-06" db="EMBL/GenBank/DDBJ databases">
        <title>Genomic Encyclopedia of Archaeal and Bacterial Type Strains, Phase II (KMG-II): from individual species to whole genera.</title>
        <authorList>
            <person name="Goeker M."/>
        </authorList>
    </citation>
    <scope>NUCLEOTIDE SEQUENCE [LARGE SCALE GENOMIC DNA]</scope>
    <source>
        <strain evidence="1 2">ATCC BAA-1881</strain>
    </source>
</reference>
<dbReference type="EMBL" id="QKUF01000044">
    <property type="protein sequence ID" value="PZW19662.1"/>
    <property type="molecule type" value="Genomic_DNA"/>
</dbReference>
<comment type="caution">
    <text evidence="1">The sequence shown here is derived from an EMBL/GenBank/DDBJ whole genome shotgun (WGS) entry which is preliminary data.</text>
</comment>